<evidence type="ECO:0000256" key="7">
    <source>
        <dbReference type="ARBA" id="ARBA00022840"/>
    </source>
</evidence>
<protein>
    <recommendedName>
        <fullName evidence="2">non-specific serine/threonine protein kinase</fullName>
        <ecNumber evidence="2">2.7.11.1</ecNumber>
    </recommendedName>
    <alternativeName>
        <fullName evidence="9">Autophagy-related protein 1</fullName>
    </alternativeName>
</protein>
<organism evidence="14 15">
    <name type="scientific">Dactylellina haptotyla (strain CBS 200.50)</name>
    <name type="common">Nematode-trapping fungus</name>
    <name type="synonym">Monacrosporium haptotylum</name>
    <dbReference type="NCBI Taxonomy" id="1284197"/>
    <lineage>
        <taxon>Eukaryota</taxon>
        <taxon>Fungi</taxon>
        <taxon>Dikarya</taxon>
        <taxon>Ascomycota</taxon>
        <taxon>Pezizomycotina</taxon>
        <taxon>Orbiliomycetes</taxon>
        <taxon>Orbiliales</taxon>
        <taxon>Orbiliaceae</taxon>
        <taxon>Dactylellina</taxon>
    </lineage>
</organism>
<evidence type="ECO:0000256" key="4">
    <source>
        <dbReference type="ARBA" id="ARBA00022679"/>
    </source>
</evidence>
<dbReference type="OMA" id="MINQYEF"/>
<feature type="region of interest" description="Disordered" evidence="12">
    <location>
        <begin position="994"/>
        <end position="1018"/>
    </location>
</feature>
<dbReference type="eggNOG" id="KOG0198">
    <property type="taxonomic scope" value="Eukaryota"/>
</dbReference>
<dbReference type="EC" id="2.7.11.1" evidence="2"/>
<comment type="catalytic activity">
    <reaction evidence="10">
        <text>L-threonyl-[protein] + ATP = O-phospho-L-threonyl-[protein] + ADP + H(+)</text>
        <dbReference type="Rhea" id="RHEA:46608"/>
        <dbReference type="Rhea" id="RHEA-COMP:11060"/>
        <dbReference type="Rhea" id="RHEA-COMP:11605"/>
        <dbReference type="ChEBI" id="CHEBI:15378"/>
        <dbReference type="ChEBI" id="CHEBI:30013"/>
        <dbReference type="ChEBI" id="CHEBI:30616"/>
        <dbReference type="ChEBI" id="CHEBI:61977"/>
        <dbReference type="ChEBI" id="CHEBI:456216"/>
        <dbReference type="EC" id="2.7.11.1"/>
    </reaction>
</comment>
<keyword evidence="5" id="KW-0547">Nucleotide-binding</keyword>
<feature type="compositionally biased region" description="Basic and acidic residues" evidence="12">
    <location>
        <begin position="707"/>
        <end position="724"/>
    </location>
</feature>
<feature type="domain" description="Protein kinase" evidence="13">
    <location>
        <begin position="42"/>
        <end position="312"/>
    </location>
</feature>
<evidence type="ECO:0000256" key="12">
    <source>
        <dbReference type="SAM" id="MobiDB-lite"/>
    </source>
</evidence>
<reference evidence="14 15" key="1">
    <citation type="journal article" date="2013" name="PLoS Genet.">
        <title>Genomic mechanisms accounting for the adaptation to parasitism in nematode-trapping fungi.</title>
        <authorList>
            <person name="Meerupati T."/>
            <person name="Andersson K.M."/>
            <person name="Friman E."/>
            <person name="Kumar D."/>
            <person name="Tunlid A."/>
            <person name="Ahren D."/>
        </authorList>
    </citation>
    <scope>NUCLEOTIDE SEQUENCE [LARGE SCALE GENOMIC DNA]</scope>
    <source>
        <strain evidence="14 15">CBS 200.50</strain>
    </source>
</reference>
<evidence type="ECO:0000256" key="3">
    <source>
        <dbReference type="ARBA" id="ARBA00022527"/>
    </source>
</evidence>
<dbReference type="PROSITE" id="PS50011">
    <property type="entry name" value="PROTEIN_KINASE_DOM"/>
    <property type="match status" value="1"/>
</dbReference>
<feature type="compositionally biased region" description="Polar residues" evidence="12">
    <location>
        <begin position="359"/>
        <end position="386"/>
    </location>
</feature>
<comment type="catalytic activity">
    <reaction evidence="11">
        <text>L-seryl-[protein] + ATP = O-phospho-L-seryl-[protein] + ADP + H(+)</text>
        <dbReference type="Rhea" id="RHEA:17989"/>
        <dbReference type="Rhea" id="RHEA-COMP:9863"/>
        <dbReference type="Rhea" id="RHEA-COMP:11604"/>
        <dbReference type="ChEBI" id="CHEBI:15378"/>
        <dbReference type="ChEBI" id="CHEBI:29999"/>
        <dbReference type="ChEBI" id="CHEBI:30616"/>
        <dbReference type="ChEBI" id="CHEBI:83421"/>
        <dbReference type="ChEBI" id="CHEBI:456216"/>
        <dbReference type="EC" id="2.7.11.1"/>
    </reaction>
</comment>
<dbReference type="Proteomes" id="UP000015100">
    <property type="component" value="Unassembled WGS sequence"/>
</dbReference>
<evidence type="ECO:0000256" key="6">
    <source>
        <dbReference type="ARBA" id="ARBA00022777"/>
    </source>
</evidence>
<sequence>MSGDLPTIVDGSKIKTEVRRGGIFIHRYTVRNGETKSQKEYWRTEKRLGGGAYGTVYLQKRFKGACKGPGVRALKIIPQDERARERINWVRELETIMEFSHPACEEYFVSSLGWFDDNMNTYIAMEYLEHGDLGGYLRERQILSEPETKDISFQLVCGLRYMHGKNFAHRDLKPGNIMIKTGPPNWWVKIGDFGLSKRIEETLGISSTIKGTPAFMAPEVLDAASQNKKLLDAKPVDMWSLGEIIFRVLAGRPVFDTGRAIWDYADEKKELPLDILESKRCTPEAIHIFTGLMARKPSDRLTAENCYSHRWLAGSRVASSPVLSSTDSEIPEVESLHIHELSLAQGTWDFDEDAVPSGEWTQPSIAPPNYQSRDTESTLVEGTAPQSTPPEPLALIAVEKGRRRISAYKRHLWTPENKPSEKFTEILTNGHYPSARNSPSPFQSDSSDEAGIPLAVLASGELPAKEYRPYRHKIVCFTDSEDEGKDYAPNAGNKPAEQPAPPARPVYDGVPFVPIYNMNQATSPRSPNAPEINGNKLRGKFVYVTDSENDNESIRIRKRPPVPSEQNGKKYHAKFVSVTDSEDEDKANKMRKRPPAVPHEQNFQPDPFSSFPSLRQVPTTSNGFSNRPDDGYTGDLDDDAGLSTVANAGSAVSYALPESDRRYVEPTDYDYNHPPEKPHIPLNDDPFAYLASGIPPGDFFKYQTYKRAPDPNFDNHSHFEKQDTNRFPYGQNPNFPSTYPTDNPMGASSYQGVSPEAMKQSQMPPQFNPPTPRPRDPRRGNGTGIADPGYPYNNPGVQTHHYPPPSYPSPGYPPSSPTPPPRPPHRPASRSFSKATKPGMSLKPRPLSADYTYGMPSGMFAYPPDSPMTPTPNREPPRLNGIVIGPPSPFAAVWRKDLQPKPIQDLLLSRLHKRGFRRIKEPSIRTVIGSLASCGVFEAGIRKHLTYITEYIEHIANTGDKKLSGKSACPRLILSVKEILHLCSVIHWRNERERQPRTQKMTRDRRKSNNTTSTYTLA</sequence>
<dbReference type="Pfam" id="PF00069">
    <property type="entry name" value="Pkinase"/>
    <property type="match status" value="1"/>
</dbReference>
<evidence type="ECO:0000313" key="15">
    <source>
        <dbReference type="Proteomes" id="UP000015100"/>
    </source>
</evidence>
<dbReference type="OrthoDB" id="10252171at2759"/>
<dbReference type="GO" id="GO:0010506">
    <property type="term" value="P:regulation of autophagy"/>
    <property type="evidence" value="ECO:0007669"/>
    <property type="project" value="InterPro"/>
</dbReference>
<dbReference type="GO" id="GO:0005829">
    <property type="term" value="C:cytosol"/>
    <property type="evidence" value="ECO:0007669"/>
    <property type="project" value="TreeGrafter"/>
</dbReference>
<accession>S8BUE6</accession>
<dbReference type="EMBL" id="AQGS01000089">
    <property type="protein sequence ID" value="EPS43108.1"/>
    <property type="molecule type" value="Genomic_DNA"/>
</dbReference>
<keyword evidence="7" id="KW-0067">ATP-binding</keyword>
<name>S8BUE6_DACHA</name>
<feature type="compositionally biased region" description="Polar residues" evidence="12">
    <location>
        <begin position="1009"/>
        <end position="1018"/>
    </location>
</feature>
<evidence type="ECO:0000256" key="8">
    <source>
        <dbReference type="ARBA" id="ARBA00023006"/>
    </source>
</evidence>
<feature type="region of interest" description="Disordered" evidence="12">
    <location>
        <begin position="547"/>
        <end position="639"/>
    </location>
</feature>
<reference evidence="15" key="2">
    <citation type="submission" date="2013-04" db="EMBL/GenBank/DDBJ databases">
        <title>Genomic mechanisms accounting for the adaptation to parasitism in nematode-trapping fungi.</title>
        <authorList>
            <person name="Ahren D.G."/>
        </authorList>
    </citation>
    <scope>NUCLEOTIDE SEQUENCE [LARGE SCALE GENOMIC DNA]</scope>
    <source>
        <strain evidence="15">CBS 200.50</strain>
    </source>
</reference>
<dbReference type="AlphaFoldDB" id="S8BUE6"/>
<comment type="subcellular location">
    <subcellularLocation>
        <location evidence="1">Preautophagosomal structure membrane</location>
        <topology evidence="1">Peripheral membrane protein</topology>
    </subcellularLocation>
</comment>
<evidence type="ECO:0000256" key="2">
    <source>
        <dbReference type="ARBA" id="ARBA00012513"/>
    </source>
</evidence>
<dbReference type="Gene3D" id="1.10.510.10">
    <property type="entry name" value="Transferase(Phosphotransferase) domain 1"/>
    <property type="match status" value="1"/>
</dbReference>
<dbReference type="PROSITE" id="PS00108">
    <property type="entry name" value="PROTEIN_KINASE_ST"/>
    <property type="match status" value="1"/>
</dbReference>
<dbReference type="GO" id="GO:0000045">
    <property type="term" value="P:autophagosome assembly"/>
    <property type="evidence" value="ECO:0007669"/>
    <property type="project" value="TreeGrafter"/>
</dbReference>
<evidence type="ECO:0000256" key="10">
    <source>
        <dbReference type="ARBA" id="ARBA00047899"/>
    </source>
</evidence>
<evidence type="ECO:0000256" key="11">
    <source>
        <dbReference type="ARBA" id="ARBA00048679"/>
    </source>
</evidence>
<feature type="compositionally biased region" description="Polar residues" evidence="12">
    <location>
        <begin position="610"/>
        <end position="625"/>
    </location>
</feature>
<dbReference type="InterPro" id="IPR045269">
    <property type="entry name" value="Atg1-like"/>
</dbReference>
<evidence type="ECO:0000259" key="13">
    <source>
        <dbReference type="PROSITE" id="PS50011"/>
    </source>
</evidence>
<dbReference type="HOGENOM" id="CLU_296469_0_0_1"/>
<dbReference type="PANTHER" id="PTHR24348">
    <property type="entry name" value="SERINE/THREONINE-PROTEIN KINASE UNC-51-RELATED"/>
    <property type="match status" value="1"/>
</dbReference>
<evidence type="ECO:0000256" key="5">
    <source>
        <dbReference type="ARBA" id="ARBA00022741"/>
    </source>
</evidence>
<feature type="compositionally biased region" description="Polar residues" evidence="12">
    <location>
        <begin position="731"/>
        <end position="752"/>
    </location>
</feature>
<dbReference type="InterPro" id="IPR000719">
    <property type="entry name" value="Prot_kinase_dom"/>
</dbReference>
<feature type="region of interest" description="Disordered" evidence="12">
    <location>
        <begin position="485"/>
        <end position="507"/>
    </location>
</feature>
<dbReference type="SUPFAM" id="SSF56112">
    <property type="entry name" value="Protein kinase-like (PK-like)"/>
    <property type="match status" value="1"/>
</dbReference>
<keyword evidence="15" id="KW-1185">Reference proteome</keyword>
<proteinExistence type="predicted"/>
<feature type="region of interest" description="Disordered" evidence="12">
    <location>
        <begin position="702"/>
        <end position="846"/>
    </location>
</feature>
<dbReference type="GO" id="GO:0005776">
    <property type="term" value="C:autophagosome"/>
    <property type="evidence" value="ECO:0007669"/>
    <property type="project" value="TreeGrafter"/>
</dbReference>
<comment type="caution">
    <text evidence="14">The sequence shown here is derived from an EMBL/GenBank/DDBJ whole genome shotgun (WGS) entry which is preliminary data.</text>
</comment>
<dbReference type="GO" id="GO:0034045">
    <property type="term" value="C:phagophore assembly site membrane"/>
    <property type="evidence" value="ECO:0007669"/>
    <property type="project" value="UniProtKB-SubCell"/>
</dbReference>
<dbReference type="GO" id="GO:0005524">
    <property type="term" value="F:ATP binding"/>
    <property type="evidence" value="ECO:0007669"/>
    <property type="project" value="UniProtKB-KW"/>
</dbReference>
<keyword evidence="8" id="KW-0072">Autophagy</keyword>
<dbReference type="GO" id="GO:0004674">
    <property type="term" value="F:protein serine/threonine kinase activity"/>
    <property type="evidence" value="ECO:0007669"/>
    <property type="project" value="UniProtKB-KW"/>
</dbReference>
<feature type="region of interest" description="Disordered" evidence="12">
    <location>
        <begin position="356"/>
        <end position="391"/>
    </location>
</feature>
<keyword evidence="3" id="KW-0723">Serine/threonine-protein kinase</keyword>
<evidence type="ECO:0000256" key="9">
    <source>
        <dbReference type="ARBA" id="ARBA00030237"/>
    </source>
</evidence>
<evidence type="ECO:0000256" key="1">
    <source>
        <dbReference type="ARBA" id="ARBA00004623"/>
    </source>
</evidence>
<evidence type="ECO:0000313" key="14">
    <source>
        <dbReference type="EMBL" id="EPS43108.1"/>
    </source>
</evidence>
<keyword evidence="4" id="KW-0808">Transferase</keyword>
<dbReference type="STRING" id="1284197.S8BUE6"/>
<dbReference type="PANTHER" id="PTHR24348:SF22">
    <property type="entry name" value="NON-SPECIFIC SERINE_THREONINE PROTEIN KINASE"/>
    <property type="match status" value="1"/>
</dbReference>
<dbReference type="InterPro" id="IPR008271">
    <property type="entry name" value="Ser/Thr_kinase_AS"/>
</dbReference>
<gene>
    <name evidence="14" type="ORF">H072_2887</name>
</gene>
<keyword evidence="6" id="KW-0418">Kinase</keyword>
<dbReference type="InterPro" id="IPR011009">
    <property type="entry name" value="Kinase-like_dom_sf"/>
</dbReference>
<feature type="compositionally biased region" description="Pro residues" evidence="12">
    <location>
        <begin position="802"/>
        <end position="822"/>
    </location>
</feature>
<dbReference type="SMART" id="SM00220">
    <property type="entry name" value="S_TKc"/>
    <property type="match status" value="1"/>
</dbReference>